<keyword evidence="2" id="KW-0813">Transport</keyword>
<evidence type="ECO:0000256" key="4">
    <source>
        <dbReference type="ARBA" id="ARBA00022764"/>
    </source>
</evidence>
<comment type="caution">
    <text evidence="6">The sequence shown here is derived from an EMBL/GenBank/DDBJ whole genome shotgun (WGS) entry which is preliminary data.</text>
</comment>
<keyword evidence="4" id="KW-0574">Periplasm</keyword>
<feature type="chain" id="PRO_5043733830" evidence="5">
    <location>
        <begin position="34"/>
        <end position="378"/>
    </location>
</feature>
<dbReference type="InterPro" id="IPR001188">
    <property type="entry name" value="Sperm_putr-bd"/>
</dbReference>
<dbReference type="Proteomes" id="UP001320898">
    <property type="component" value="Unassembled WGS sequence"/>
</dbReference>
<keyword evidence="7" id="KW-1185">Reference proteome</keyword>
<feature type="signal peptide" evidence="5">
    <location>
        <begin position="1"/>
        <end position="33"/>
    </location>
</feature>
<organism evidence="6 7">
    <name type="scientific">Microbaculum marinisediminis</name>
    <dbReference type="NCBI Taxonomy" id="2931392"/>
    <lineage>
        <taxon>Bacteria</taxon>
        <taxon>Pseudomonadati</taxon>
        <taxon>Pseudomonadota</taxon>
        <taxon>Alphaproteobacteria</taxon>
        <taxon>Hyphomicrobiales</taxon>
        <taxon>Tepidamorphaceae</taxon>
        <taxon>Microbaculum</taxon>
    </lineage>
</organism>
<sequence length="378" mass="41375">MTNINRRTVLRGTAATGLALAMPAILKAGDALASSGTVNVFAWGDYVQDNIKDAFEKATGIKVNLSTYGSNDEAENKLRAAGGKGFDVIFPSVDTGPNYYKDDLLGAIDESKFNVDKVIPSIYRASINLGATNRGKRYLIPCDWGTEAMTWDSETSPDLKYGTISYGDMWKSDMAGKVAVRQKSVLVSLAIYLDDIGEVKSDRAMDLYKSEDDCRRVFEAVTNYAIERRGNIGAFWNNATEATAAFTDAGCSIGQTWDTTGILLNRETNPKWRYTMPKEGGLGWIDTMAIPSGSENVDQAYAFVNFMLTPEAGGMFANNTGYNSAAVDADQHLNDAQKAAFSMAYPDAAAIDNLWWWPAQTDFFGALRTEYVEKFTNA</sequence>
<dbReference type="PROSITE" id="PS51318">
    <property type="entry name" value="TAT"/>
    <property type="match status" value="1"/>
</dbReference>
<dbReference type="InterPro" id="IPR006311">
    <property type="entry name" value="TAT_signal"/>
</dbReference>
<dbReference type="GO" id="GO:0015846">
    <property type="term" value="P:polyamine transport"/>
    <property type="evidence" value="ECO:0007669"/>
    <property type="project" value="InterPro"/>
</dbReference>
<evidence type="ECO:0000256" key="1">
    <source>
        <dbReference type="ARBA" id="ARBA00004418"/>
    </source>
</evidence>
<evidence type="ECO:0000313" key="6">
    <source>
        <dbReference type="EMBL" id="MCT8970633.1"/>
    </source>
</evidence>
<dbReference type="PRINTS" id="PR00909">
    <property type="entry name" value="SPERMDNBNDNG"/>
</dbReference>
<evidence type="ECO:0000313" key="7">
    <source>
        <dbReference type="Proteomes" id="UP001320898"/>
    </source>
</evidence>
<proteinExistence type="predicted"/>
<dbReference type="GO" id="GO:0042597">
    <property type="term" value="C:periplasmic space"/>
    <property type="evidence" value="ECO:0007669"/>
    <property type="project" value="UniProtKB-SubCell"/>
</dbReference>
<evidence type="ECO:0000256" key="3">
    <source>
        <dbReference type="ARBA" id="ARBA00022729"/>
    </source>
</evidence>
<dbReference type="InterPro" id="IPR006059">
    <property type="entry name" value="SBP"/>
</dbReference>
<dbReference type="RefSeq" id="WP_261614198.1">
    <property type="nucleotide sequence ID" value="NZ_JALIDZ010000001.1"/>
</dbReference>
<dbReference type="SUPFAM" id="SSF53850">
    <property type="entry name" value="Periplasmic binding protein-like II"/>
    <property type="match status" value="1"/>
</dbReference>
<dbReference type="Pfam" id="PF13416">
    <property type="entry name" value="SBP_bac_8"/>
    <property type="match status" value="1"/>
</dbReference>
<dbReference type="PANTHER" id="PTHR30222:SF17">
    <property type="entry name" value="SPERMIDINE_PUTRESCINE-BINDING PERIPLASMIC PROTEIN"/>
    <property type="match status" value="1"/>
</dbReference>
<dbReference type="GO" id="GO:0019808">
    <property type="term" value="F:polyamine binding"/>
    <property type="evidence" value="ECO:0007669"/>
    <property type="project" value="InterPro"/>
</dbReference>
<name>A0AAW5QW72_9HYPH</name>
<dbReference type="EMBL" id="JALIDZ010000001">
    <property type="protein sequence ID" value="MCT8970633.1"/>
    <property type="molecule type" value="Genomic_DNA"/>
</dbReference>
<evidence type="ECO:0000256" key="2">
    <source>
        <dbReference type="ARBA" id="ARBA00022448"/>
    </source>
</evidence>
<dbReference type="Gene3D" id="3.40.190.10">
    <property type="entry name" value="Periplasmic binding protein-like II"/>
    <property type="match status" value="2"/>
</dbReference>
<protein>
    <submittedName>
        <fullName evidence="6">Extracellular solute-binding protein</fullName>
    </submittedName>
</protein>
<evidence type="ECO:0000256" key="5">
    <source>
        <dbReference type="SAM" id="SignalP"/>
    </source>
</evidence>
<dbReference type="AlphaFoldDB" id="A0AAW5QW72"/>
<keyword evidence="3 5" id="KW-0732">Signal</keyword>
<accession>A0AAW5QW72</accession>
<dbReference type="PANTHER" id="PTHR30222">
    <property type="entry name" value="SPERMIDINE/PUTRESCINE-BINDING PERIPLASMIC PROTEIN"/>
    <property type="match status" value="1"/>
</dbReference>
<comment type="subcellular location">
    <subcellularLocation>
        <location evidence="1">Periplasm</location>
    </subcellularLocation>
</comment>
<gene>
    <name evidence="6" type="ORF">MUB46_02055</name>
</gene>
<reference evidence="6 7" key="1">
    <citation type="submission" date="2022-04" db="EMBL/GenBank/DDBJ databases">
        <authorList>
            <person name="Ye Y.-Q."/>
            <person name="Du Z.-J."/>
        </authorList>
    </citation>
    <scope>NUCLEOTIDE SEQUENCE [LARGE SCALE GENOMIC DNA]</scope>
    <source>
        <strain evidence="6 7">A6E488</strain>
    </source>
</reference>